<evidence type="ECO:0000313" key="2">
    <source>
        <dbReference type="Proteomes" id="UP000199184"/>
    </source>
</evidence>
<evidence type="ECO:0000313" key="1">
    <source>
        <dbReference type="EMBL" id="SCB54804.1"/>
    </source>
</evidence>
<dbReference type="AlphaFoldDB" id="A0A1C3XS34"/>
<dbReference type="RefSeq" id="WP_091966171.1">
    <property type="nucleotide sequence ID" value="NZ_FMAI01000030.1"/>
</dbReference>
<name>A0A1C3XS34_9BRAD</name>
<reference evidence="2" key="1">
    <citation type="submission" date="2016-08" db="EMBL/GenBank/DDBJ databases">
        <authorList>
            <person name="Varghese N."/>
            <person name="Submissions Spin"/>
        </authorList>
    </citation>
    <scope>NUCLEOTIDE SEQUENCE [LARGE SCALE GENOMIC DNA]</scope>
    <source>
        <strain evidence="2">ERR11</strain>
    </source>
</reference>
<gene>
    <name evidence="1" type="ORF">GA0061098_103072</name>
</gene>
<sequence length="67" mass="7030">MLEMTNLANPIELSDEELDLVAAGTSSCGGCHDGGSLIRTGDINVLSGNQVQVGLFSKQYQSQIFVG</sequence>
<organism evidence="1 2">
    <name type="scientific">Bradyrhizobium shewense</name>
    <dbReference type="NCBI Taxonomy" id="1761772"/>
    <lineage>
        <taxon>Bacteria</taxon>
        <taxon>Pseudomonadati</taxon>
        <taxon>Pseudomonadota</taxon>
        <taxon>Alphaproteobacteria</taxon>
        <taxon>Hyphomicrobiales</taxon>
        <taxon>Nitrobacteraceae</taxon>
        <taxon>Bradyrhizobium</taxon>
    </lineage>
</organism>
<proteinExistence type="predicted"/>
<accession>A0A1C3XS34</accession>
<protein>
    <submittedName>
        <fullName evidence="1">Uncharacterized protein</fullName>
    </submittedName>
</protein>
<keyword evidence="2" id="KW-1185">Reference proteome</keyword>
<dbReference type="Proteomes" id="UP000199184">
    <property type="component" value="Unassembled WGS sequence"/>
</dbReference>
<dbReference type="EMBL" id="FMAI01000030">
    <property type="protein sequence ID" value="SCB54804.1"/>
    <property type="molecule type" value="Genomic_DNA"/>
</dbReference>